<gene>
    <name evidence="1" type="ORF">METZ01_LOCUS376754</name>
</gene>
<dbReference type="AlphaFoldDB" id="A0A382TPB6"/>
<name>A0A382TPB6_9ZZZZ</name>
<dbReference type="EMBL" id="UINC01138143">
    <property type="protein sequence ID" value="SVD23900.1"/>
    <property type="molecule type" value="Genomic_DNA"/>
</dbReference>
<feature type="non-terminal residue" evidence="1">
    <location>
        <position position="1"/>
    </location>
</feature>
<organism evidence="1">
    <name type="scientific">marine metagenome</name>
    <dbReference type="NCBI Taxonomy" id="408172"/>
    <lineage>
        <taxon>unclassified sequences</taxon>
        <taxon>metagenomes</taxon>
        <taxon>ecological metagenomes</taxon>
    </lineage>
</organism>
<evidence type="ECO:0000313" key="1">
    <source>
        <dbReference type="EMBL" id="SVD23900.1"/>
    </source>
</evidence>
<protein>
    <submittedName>
        <fullName evidence="1">Uncharacterized protein</fullName>
    </submittedName>
</protein>
<reference evidence="1" key="1">
    <citation type="submission" date="2018-05" db="EMBL/GenBank/DDBJ databases">
        <authorList>
            <person name="Lanie J.A."/>
            <person name="Ng W.-L."/>
            <person name="Kazmierczak K.M."/>
            <person name="Andrzejewski T.M."/>
            <person name="Davidsen T.M."/>
            <person name="Wayne K.J."/>
            <person name="Tettelin H."/>
            <person name="Glass J.I."/>
            <person name="Rusch D."/>
            <person name="Podicherti R."/>
            <person name="Tsui H.-C.T."/>
            <person name="Winkler M.E."/>
        </authorList>
    </citation>
    <scope>NUCLEOTIDE SEQUENCE</scope>
</reference>
<sequence length="70" mass="7832">VVMQGVFGVVPSVFKHPERLSPIVSVYLPEQQTVTVENKQTVIDGLKTIKKCGLQVGDGKLEIKRLRRED</sequence>
<accession>A0A382TPB6</accession>
<feature type="non-terminal residue" evidence="1">
    <location>
        <position position="70"/>
    </location>
</feature>
<proteinExistence type="predicted"/>